<organism evidence="2 3">
    <name type="scientific">Marinococcus luteus</name>
    <dbReference type="NCBI Taxonomy" id="1122204"/>
    <lineage>
        <taxon>Bacteria</taxon>
        <taxon>Bacillati</taxon>
        <taxon>Bacillota</taxon>
        <taxon>Bacilli</taxon>
        <taxon>Bacillales</taxon>
        <taxon>Bacillaceae</taxon>
        <taxon>Marinococcus</taxon>
    </lineage>
</organism>
<feature type="transmembrane region" description="Helical" evidence="1">
    <location>
        <begin position="6"/>
        <end position="26"/>
    </location>
</feature>
<evidence type="ECO:0000313" key="3">
    <source>
        <dbReference type="Proteomes" id="UP000199488"/>
    </source>
</evidence>
<feature type="transmembrane region" description="Helical" evidence="1">
    <location>
        <begin position="109"/>
        <end position="128"/>
    </location>
</feature>
<keyword evidence="1" id="KW-0472">Membrane</keyword>
<feature type="transmembrane region" description="Helical" evidence="1">
    <location>
        <begin position="71"/>
        <end position="88"/>
    </location>
</feature>
<protein>
    <recommendedName>
        <fullName evidence="4">DUF2306 domain-containing protein</fullName>
    </recommendedName>
</protein>
<evidence type="ECO:0008006" key="4">
    <source>
        <dbReference type="Google" id="ProtNLM"/>
    </source>
</evidence>
<gene>
    <name evidence="2" type="ORF">SAMN05421781_1351</name>
</gene>
<dbReference type="Proteomes" id="UP000199488">
    <property type="component" value="Unassembled WGS sequence"/>
</dbReference>
<dbReference type="STRING" id="1122204.SAMN05421781_1351"/>
<name>A0A1H2TDT5_9BACI</name>
<keyword evidence="1" id="KW-1133">Transmembrane helix</keyword>
<feature type="transmembrane region" description="Helical" evidence="1">
    <location>
        <begin position="134"/>
        <end position="153"/>
    </location>
</feature>
<proteinExistence type="predicted"/>
<feature type="transmembrane region" description="Helical" evidence="1">
    <location>
        <begin position="197"/>
        <end position="214"/>
    </location>
</feature>
<dbReference type="RefSeq" id="WP_091612804.1">
    <property type="nucleotide sequence ID" value="NZ_FNNC01000002.1"/>
</dbReference>
<dbReference type="AlphaFoldDB" id="A0A1H2TDT5"/>
<reference evidence="2 3" key="1">
    <citation type="submission" date="2016-10" db="EMBL/GenBank/DDBJ databases">
        <authorList>
            <person name="de Groot N.N."/>
        </authorList>
    </citation>
    <scope>NUCLEOTIDE SEQUENCE [LARGE SCALE GENOMIC DNA]</scope>
    <source>
        <strain evidence="2 3">DSM 23126</strain>
    </source>
</reference>
<sequence length="228" mass="25717">MFTGSLIVHITAGFLALGVFWVPLVTKKGGRAHRRAGWVFVFAMMTVAFTAFHLSFYRLFISVGRTPGEDAFSYFLLFIAVLSIATAWHGMRVLRFKKRKAIHRHPVDIGISFLLLGSGLAACLYGFVQGIALITYFPLIGVVLGSLQLYYWLRPPAERMHWIYEHLGSMIGCSIATITAFTVFGAPQLLNMEEVSLFIWILPTFLLLPLIIGFSRHYQRKFNPPVSK</sequence>
<evidence type="ECO:0000256" key="1">
    <source>
        <dbReference type="SAM" id="Phobius"/>
    </source>
</evidence>
<feature type="transmembrane region" description="Helical" evidence="1">
    <location>
        <begin position="38"/>
        <end position="59"/>
    </location>
</feature>
<dbReference type="OrthoDB" id="5984490at2"/>
<feature type="transmembrane region" description="Helical" evidence="1">
    <location>
        <begin position="165"/>
        <end position="185"/>
    </location>
</feature>
<keyword evidence="1" id="KW-0812">Transmembrane</keyword>
<keyword evidence="3" id="KW-1185">Reference proteome</keyword>
<accession>A0A1H2TDT5</accession>
<evidence type="ECO:0000313" key="2">
    <source>
        <dbReference type="EMBL" id="SDW41927.1"/>
    </source>
</evidence>
<dbReference type="EMBL" id="FNNC01000002">
    <property type="protein sequence ID" value="SDW41927.1"/>
    <property type="molecule type" value="Genomic_DNA"/>
</dbReference>